<evidence type="ECO:0000313" key="7">
    <source>
        <dbReference type="EMBL" id="CBH50256.1"/>
    </source>
</evidence>
<comment type="similarity">
    <text evidence="2">Belongs to the bacterial solute-binding protein 5 family.</text>
</comment>
<dbReference type="Gene3D" id="3.10.105.10">
    <property type="entry name" value="Dipeptide-binding Protein, Domain 3"/>
    <property type="match status" value="1"/>
</dbReference>
<accession>A0A3S5YCE5</accession>
<comment type="subcellular location">
    <subcellularLocation>
        <location evidence="1">Cell membrane</location>
        <topology evidence="1">Lipid-anchor</topology>
    </subcellularLocation>
</comment>
<evidence type="ECO:0000256" key="5">
    <source>
        <dbReference type="SAM" id="SignalP"/>
    </source>
</evidence>
<dbReference type="GO" id="GO:0015833">
    <property type="term" value="P:peptide transport"/>
    <property type="evidence" value="ECO:0007669"/>
    <property type="project" value="TreeGrafter"/>
</dbReference>
<dbReference type="Gene3D" id="3.40.190.10">
    <property type="entry name" value="Periplasmic binding protein-like II"/>
    <property type="match status" value="1"/>
</dbReference>
<organism evidence="7">
    <name type="scientific">Rhodococcus hoagii (strain 103S)</name>
    <name type="common">Rhodococcus equi</name>
    <dbReference type="NCBI Taxonomy" id="685727"/>
    <lineage>
        <taxon>Bacteria</taxon>
        <taxon>Bacillati</taxon>
        <taxon>Actinomycetota</taxon>
        <taxon>Actinomycetes</taxon>
        <taxon>Mycobacteriales</taxon>
        <taxon>Nocardiaceae</taxon>
        <taxon>Prescottella</taxon>
    </lineage>
</organism>
<dbReference type="InterPro" id="IPR023765">
    <property type="entry name" value="SBP_5_CS"/>
</dbReference>
<dbReference type="GO" id="GO:0043190">
    <property type="term" value="C:ATP-binding cassette (ABC) transporter complex"/>
    <property type="evidence" value="ECO:0007669"/>
    <property type="project" value="InterPro"/>
</dbReference>
<dbReference type="Pfam" id="PF00496">
    <property type="entry name" value="SBP_bac_5"/>
    <property type="match status" value="1"/>
</dbReference>
<dbReference type="PROSITE" id="PS01040">
    <property type="entry name" value="SBP_BACTERIAL_5"/>
    <property type="match status" value="1"/>
</dbReference>
<reference evidence="7" key="1">
    <citation type="journal article" date="2010" name="PLoS Genet.">
        <title>The genome of a pathogenic rhodococcus: cooptive virulence underpinned by key gene acquisitions.</title>
        <authorList>
            <person name="Letek M."/>
            <person name="Gonzalez P."/>
            <person name="Macarthur I."/>
            <person name="Rodriguez H."/>
            <person name="Freeman T.C."/>
            <person name="Valero-Rello A."/>
            <person name="Blanco M."/>
            <person name="Buckley T."/>
            <person name="Cherevach I."/>
            <person name="Fahey R."/>
            <person name="Hapeshi A."/>
            <person name="Holdstock J."/>
            <person name="Leadon D."/>
            <person name="Navas J."/>
            <person name="Ocampo A."/>
            <person name="Quail M.A."/>
            <person name="Sanders M."/>
            <person name="Scortti M.M."/>
            <person name="Prescott J.F."/>
            <person name="Fogarty U."/>
            <person name="Meijer W.G."/>
            <person name="Parkhill J."/>
            <person name="Bentley S.D."/>
            <person name="Vazquez-Boland J.A."/>
        </authorList>
    </citation>
    <scope>NUCLEOTIDE SEQUENCE [LARGE SCALE GENOMIC DNA]</scope>
    <source>
        <strain evidence="7 8">103S</strain>
    </source>
</reference>
<evidence type="ECO:0000313" key="8">
    <source>
        <dbReference type="Proteomes" id="UP000006892"/>
    </source>
</evidence>
<keyword evidence="3" id="KW-0813">Transport</keyword>
<dbReference type="KEGG" id="req:REQ_42900"/>
<dbReference type="PANTHER" id="PTHR30290">
    <property type="entry name" value="PERIPLASMIC BINDING COMPONENT OF ABC TRANSPORTER"/>
    <property type="match status" value="1"/>
</dbReference>
<proteinExistence type="inferred from homology"/>
<dbReference type="RefSeq" id="WP_013417370.1">
    <property type="nucleotide sequence ID" value="NC_014659.1"/>
</dbReference>
<dbReference type="InterPro" id="IPR039424">
    <property type="entry name" value="SBP_5"/>
</dbReference>
<dbReference type="AlphaFoldDB" id="A0A3S5YCE5"/>
<name>A0A3S5YCE5_RHOH1</name>
<gene>
    <name evidence="7" type="ordered locus">REQ_42900</name>
</gene>
<dbReference type="InterPro" id="IPR030678">
    <property type="entry name" value="Peptide/Ni-bd"/>
</dbReference>
<keyword evidence="7" id="KW-0449">Lipoprotein</keyword>
<dbReference type="Proteomes" id="UP001154400">
    <property type="component" value="Chromosome"/>
</dbReference>
<dbReference type="SUPFAM" id="SSF53850">
    <property type="entry name" value="Periplasmic binding protein-like II"/>
    <property type="match status" value="1"/>
</dbReference>
<evidence type="ECO:0000256" key="3">
    <source>
        <dbReference type="ARBA" id="ARBA00022448"/>
    </source>
</evidence>
<sequence length="534" mass="57029">MKKYSRRLARTMAVTVVGAVALAGCASSESSDSSSGSGATTTAYGILGDQGDGGTPVSGGTLSFASYAPVTNLDPAATQPAGATGGTEMAAVYDVLMRYDSQSRSFEPQLAKSFEESPDFLTWTLKLRDNVKFSDGTPMDAAAVVASIDRYNQRRGANSQVYTQMVASNVAQDPSTVVFTLKQPWRTFPAMLAYGHGMIVSPTAQQGDKFTPIGAGPFTLVSLQPQQELQLKANPDYWGGAPNLDGLKFVGIAGEQPKVDALKSGGIDAAYLRNAQTVNAAKAEFPGYVDTTSMSMVGQLNNAPGRPAADPRVRQAIAYSVDPEVLNQRVRAGEGMPGTDMFQPWSEWYGNVNGITPDAAKAKELLDQAKADGFNGKITYVGVNDPDAQQLALAVQAQMNSIGFDVALEYTSSITDMVKRLYIDRNYDMSFGAYSIADVAPEIRLFSSLSSTSTNNILGYKSPEMDALLGKVLSAPDETAKREAIVDIQNLVNTDQPFLSWGAGVNYVAWSPDVYRANPTVDGIILFDKAFKKS</sequence>
<protein>
    <submittedName>
        <fullName evidence="7">High affinity substrate binding lipoprotein</fullName>
    </submittedName>
</protein>
<dbReference type="PROSITE" id="PS51257">
    <property type="entry name" value="PROKAR_LIPOPROTEIN"/>
    <property type="match status" value="1"/>
</dbReference>
<evidence type="ECO:0000256" key="1">
    <source>
        <dbReference type="ARBA" id="ARBA00004193"/>
    </source>
</evidence>
<evidence type="ECO:0000256" key="2">
    <source>
        <dbReference type="ARBA" id="ARBA00005695"/>
    </source>
</evidence>
<dbReference type="CDD" id="cd00995">
    <property type="entry name" value="PBP2_NikA_DppA_OppA_like"/>
    <property type="match status" value="1"/>
</dbReference>
<dbReference type="GO" id="GO:0042597">
    <property type="term" value="C:periplasmic space"/>
    <property type="evidence" value="ECO:0007669"/>
    <property type="project" value="UniProtKB-ARBA"/>
</dbReference>
<feature type="domain" description="Solute-binding protein family 5" evidence="6">
    <location>
        <begin position="106"/>
        <end position="454"/>
    </location>
</feature>
<feature type="signal peptide" evidence="5">
    <location>
        <begin position="1"/>
        <end position="23"/>
    </location>
</feature>
<dbReference type="PIRSF" id="PIRSF002741">
    <property type="entry name" value="MppA"/>
    <property type="match status" value="1"/>
</dbReference>
<keyword evidence="4 5" id="KW-0732">Signal</keyword>
<dbReference type="InterPro" id="IPR000914">
    <property type="entry name" value="SBP_5_dom"/>
</dbReference>
<evidence type="ECO:0000256" key="4">
    <source>
        <dbReference type="ARBA" id="ARBA00022729"/>
    </source>
</evidence>
<dbReference type="GO" id="GO:1904680">
    <property type="term" value="F:peptide transmembrane transporter activity"/>
    <property type="evidence" value="ECO:0007669"/>
    <property type="project" value="TreeGrafter"/>
</dbReference>
<dbReference type="EMBL" id="FN563149">
    <property type="protein sequence ID" value="CBH50256.1"/>
    <property type="molecule type" value="Genomic_DNA"/>
</dbReference>
<evidence type="ECO:0000259" key="6">
    <source>
        <dbReference type="Pfam" id="PF00496"/>
    </source>
</evidence>
<dbReference type="PANTHER" id="PTHR30290:SF9">
    <property type="entry name" value="OLIGOPEPTIDE-BINDING PROTEIN APPA"/>
    <property type="match status" value="1"/>
</dbReference>
<feature type="chain" id="PRO_5039650019" evidence="5">
    <location>
        <begin position="24"/>
        <end position="534"/>
    </location>
</feature>